<evidence type="ECO:0000256" key="7">
    <source>
        <dbReference type="SAM" id="SignalP"/>
    </source>
</evidence>
<evidence type="ECO:0000256" key="4">
    <source>
        <dbReference type="ARBA" id="ARBA00022690"/>
    </source>
</evidence>
<dbReference type="OrthoDB" id="1908104at2759"/>
<feature type="chain" id="PRO_5034701596" evidence="7">
    <location>
        <begin position="31"/>
        <end position="152"/>
    </location>
</feature>
<keyword evidence="7" id="KW-0732">Signal</keyword>
<keyword evidence="5" id="KW-0789">Thiol protease inhibitor</keyword>
<evidence type="ECO:0000256" key="6">
    <source>
        <dbReference type="ARBA" id="ARBA00023157"/>
    </source>
</evidence>
<dbReference type="PANTHER" id="PTHR47033">
    <property type="entry name" value="CYSTATIN-M"/>
    <property type="match status" value="1"/>
</dbReference>
<comment type="subcellular location">
    <subcellularLocation>
        <location evidence="1">Secreted</location>
    </subcellularLocation>
</comment>
<dbReference type="KEGG" id="vko:123033026"/>
<dbReference type="CDD" id="cd00042">
    <property type="entry name" value="CY"/>
    <property type="match status" value="1"/>
</dbReference>
<keyword evidence="4" id="KW-0646">Protease inhibitor</keyword>
<comment type="similarity">
    <text evidence="2">Belongs to the cystatin family.</text>
</comment>
<accession>A0A8D2JGN4</accession>
<dbReference type="Proteomes" id="UP000694545">
    <property type="component" value="Unplaced"/>
</dbReference>
<proteinExistence type="inferred from homology"/>
<evidence type="ECO:0000259" key="8">
    <source>
        <dbReference type="SMART" id="SM00043"/>
    </source>
</evidence>
<dbReference type="PANTHER" id="PTHR47033:SF1">
    <property type="entry name" value="CYSTATIN-M"/>
    <property type="match status" value="1"/>
</dbReference>
<dbReference type="InterPro" id="IPR046350">
    <property type="entry name" value="Cystatin_sf"/>
</dbReference>
<dbReference type="Pfam" id="PF00031">
    <property type="entry name" value="Cystatin"/>
    <property type="match status" value="1"/>
</dbReference>
<dbReference type="InterPro" id="IPR000010">
    <property type="entry name" value="Cystatin_dom"/>
</dbReference>
<reference evidence="9" key="2">
    <citation type="submission" date="2025-09" db="UniProtKB">
        <authorList>
            <consortium name="Ensembl"/>
        </authorList>
    </citation>
    <scope>IDENTIFICATION</scope>
</reference>
<protein>
    <submittedName>
        <fullName evidence="9">Cystatin E/M</fullName>
    </submittedName>
</protein>
<dbReference type="GO" id="GO:0070062">
    <property type="term" value="C:extracellular exosome"/>
    <property type="evidence" value="ECO:0007669"/>
    <property type="project" value="TreeGrafter"/>
</dbReference>
<keyword evidence="10" id="KW-1185">Reference proteome</keyword>
<keyword evidence="6" id="KW-1015">Disulfide bond</keyword>
<dbReference type="RefSeq" id="XP_044305265.1">
    <property type="nucleotide sequence ID" value="XM_044449330.1"/>
</dbReference>
<dbReference type="SUPFAM" id="SSF54403">
    <property type="entry name" value="Cystatin/monellin"/>
    <property type="match status" value="1"/>
</dbReference>
<reference evidence="9" key="1">
    <citation type="submission" date="2025-08" db="UniProtKB">
        <authorList>
            <consortium name="Ensembl"/>
        </authorList>
    </citation>
    <scope>IDENTIFICATION</scope>
</reference>
<dbReference type="Ensembl" id="ENSVKKT00000012760.1">
    <property type="protein sequence ID" value="ENSVKKP00000012460.1"/>
    <property type="gene ID" value="ENSVKKG00000008669.1"/>
</dbReference>
<name>A0A8D2JGN4_VARKO</name>
<feature type="signal peptide" evidence="7">
    <location>
        <begin position="1"/>
        <end position="30"/>
    </location>
</feature>
<evidence type="ECO:0000313" key="10">
    <source>
        <dbReference type="Proteomes" id="UP000694545"/>
    </source>
</evidence>
<evidence type="ECO:0000313" key="9">
    <source>
        <dbReference type="Ensembl" id="ENSVKKP00000012460.1"/>
    </source>
</evidence>
<dbReference type="AlphaFoldDB" id="A0A8D2JGN4"/>
<keyword evidence="3" id="KW-0964">Secreted</keyword>
<sequence length="152" mass="16714">MTPLPRSPGALALALLPPLLLLLLPALAASRVPMPGGLVDRSVADPEVRKAAAFAVEAYNRASNSLFYYKALRILDAKSQVVEGIKYYLTMELVNTLYEKKGGSGLNQADLEHCEVPPANEQKRQICEFQVWSRPWKDSMQLVHMSCSAESA</sequence>
<dbReference type="GO" id="GO:0004869">
    <property type="term" value="F:cysteine-type endopeptidase inhibitor activity"/>
    <property type="evidence" value="ECO:0007669"/>
    <property type="project" value="UniProtKB-KW"/>
</dbReference>
<gene>
    <name evidence="9" type="primary">LOC123033026</name>
</gene>
<dbReference type="GeneID" id="123033026"/>
<organism evidence="9 10">
    <name type="scientific">Varanus komodoensis</name>
    <name type="common">Komodo dragon</name>
    <dbReference type="NCBI Taxonomy" id="61221"/>
    <lineage>
        <taxon>Eukaryota</taxon>
        <taxon>Metazoa</taxon>
        <taxon>Chordata</taxon>
        <taxon>Craniata</taxon>
        <taxon>Vertebrata</taxon>
        <taxon>Euteleostomi</taxon>
        <taxon>Lepidosauria</taxon>
        <taxon>Squamata</taxon>
        <taxon>Bifurcata</taxon>
        <taxon>Unidentata</taxon>
        <taxon>Episquamata</taxon>
        <taxon>Toxicofera</taxon>
        <taxon>Anguimorpha</taxon>
        <taxon>Paleoanguimorpha</taxon>
        <taxon>Varanoidea</taxon>
        <taxon>Varanidae</taxon>
        <taxon>Varanus</taxon>
    </lineage>
</organism>
<evidence type="ECO:0000256" key="3">
    <source>
        <dbReference type="ARBA" id="ARBA00022525"/>
    </source>
</evidence>
<dbReference type="Gene3D" id="3.10.450.10">
    <property type="match status" value="1"/>
</dbReference>
<dbReference type="SMART" id="SM00043">
    <property type="entry name" value="CY"/>
    <property type="match status" value="1"/>
</dbReference>
<evidence type="ECO:0000256" key="1">
    <source>
        <dbReference type="ARBA" id="ARBA00004613"/>
    </source>
</evidence>
<dbReference type="FunFam" id="3.10.450.10:FF:000004">
    <property type="entry name" value="Cystatin C"/>
    <property type="match status" value="1"/>
</dbReference>
<feature type="domain" description="Cystatin" evidence="8">
    <location>
        <begin position="33"/>
        <end position="148"/>
    </location>
</feature>
<evidence type="ECO:0000256" key="2">
    <source>
        <dbReference type="ARBA" id="ARBA00009403"/>
    </source>
</evidence>
<evidence type="ECO:0000256" key="5">
    <source>
        <dbReference type="ARBA" id="ARBA00022704"/>
    </source>
</evidence>